<accession>A0A679J724</accession>
<feature type="domain" description="Ketoreductase" evidence="6">
    <location>
        <begin position="7"/>
        <end position="184"/>
    </location>
</feature>
<dbReference type="PROSITE" id="PS00061">
    <property type="entry name" value="ADH_SHORT"/>
    <property type="match status" value="1"/>
</dbReference>
<dbReference type="PRINTS" id="PR00081">
    <property type="entry name" value="GDHRDH"/>
</dbReference>
<dbReference type="GO" id="GO:0006633">
    <property type="term" value="P:fatty acid biosynthetic process"/>
    <property type="evidence" value="ECO:0007669"/>
    <property type="project" value="UniProtKB-UniPathway"/>
</dbReference>
<dbReference type="InterPro" id="IPR050259">
    <property type="entry name" value="SDR"/>
</dbReference>
<feature type="binding site" evidence="4">
    <location>
        <position position="88"/>
    </location>
    <ligand>
        <name>NADP(+)</name>
        <dbReference type="ChEBI" id="CHEBI:58349"/>
    </ligand>
</feature>
<comment type="subunit">
    <text evidence="5">Homotetramer.</text>
</comment>
<dbReference type="InterPro" id="IPR036291">
    <property type="entry name" value="NAD(P)-bd_dom_sf"/>
</dbReference>
<organism evidence="7">
    <name type="scientific">Methylobacterium bullatum</name>
    <dbReference type="NCBI Taxonomy" id="570505"/>
    <lineage>
        <taxon>Bacteria</taxon>
        <taxon>Pseudomonadati</taxon>
        <taxon>Pseudomonadota</taxon>
        <taxon>Alphaproteobacteria</taxon>
        <taxon>Hyphomicrobiales</taxon>
        <taxon>Methylobacteriaceae</taxon>
        <taxon>Methylobacterium</taxon>
    </lineage>
</organism>
<dbReference type="PANTHER" id="PTHR42879:SF2">
    <property type="entry name" value="3-OXOACYL-[ACYL-CARRIER-PROTEIN] REDUCTASE FABG"/>
    <property type="match status" value="1"/>
</dbReference>
<evidence type="ECO:0000256" key="1">
    <source>
        <dbReference type="ARBA" id="ARBA00006484"/>
    </source>
</evidence>
<keyword evidence="5" id="KW-0276">Fatty acid metabolism</keyword>
<feature type="binding site" evidence="4">
    <location>
        <position position="186"/>
    </location>
    <ligand>
        <name>NADP(+)</name>
        <dbReference type="ChEBI" id="CHEBI:58349"/>
    </ligand>
</feature>
<dbReference type="PRINTS" id="PR00080">
    <property type="entry name" value="SDRFAMILY"/>
</dbReference>
<dbReference type="NCBIfam" id="NF005559">
    <property type="entry name" value="PRK07231.1"/>
    <property type="match status" value="1"/>
</dbReference>
<comment type="function">
    <text evidence="5">Catalyzes the NADPH-dependent reduction of beta-ketoacyl-ACP substrates to beta-hydroxyacyl-ACP products, the first reductive step in the elongation cycle of fatty acid biosynthesis.</text>
</comment>
<dbReference type="FunFam" id="3.40.50.720:FF:000173">
    <property type="entry name" value="3-oxoacyl-[acyl-carrier protein] reductase"/>
    <property type="match status" value="1"/>
</dbReference>
<proteinExistence type="inferred from homology"/>
<keyword evidence="5" id="KW-0443">Lipid metabolism</keyword>
<evidence type="ECO:0000256" key="3">
    <source>
        <dbReference type="PIRSR" id="PIRSR611284-1"/>
    </source>
</evidence>
<keyword evidence="5" id="KW-0444">Lipid biosynthesis</keyword>
<evidence type="ECO:0000259" key="6">
    <source>
        <dbReference type="SMART" id="SM00822"/>
    </source>
</evidence>
<dbReference type="Pfam" id="PF13561">
    <property type="entry name" value="adh_short_C2"/>
    <property type="match status" value="1"/>
</dbReference>
<dbReference type="PANTHER" id="PTHR42879">
    <property type="entry name" value="3-OXOACYL-(ACYL-CARRIER-PROTEIN) REDUCTASE"/>
    <property type="match status" value="1"/>
</dbReference>
<feature type="active site" description="Proton acceptor" evidence="3">
    <location>
        <position position="153"/>
    </location>
</feature>
<comment type="similarity">
    <text evidence="1 5">Belongs to the short-chain dehydrogenases/reductases (SDR) family.</text>
</comment>
<sequence length="246" mass="25313">MFDLTGRKALVTGATGGLGGAIARALHAQGATVAVSGTRAEALDALSAELGGERVHALTCNLSDKDAVETLVPAAEAALGGLDILVNNAGITRDNLLLRMKDDEWDAVIAVNLTAAFRLSRAAVKGMMKRRHGRIVNIGSVVGATGNPGQVNYAAAKAGLVGMTKAMAAEVATRNLTVNCIAPGFISSPMTDALNEKQREGILTRVPMNRLGTGEEIAAAAVYLASNEAAYVTGQTLHVNGGMAMY</sequence>
<comment type="pathway">
    <text evidence="5">Lipid metabolism; fatty acid biosynthesis.</text>
</comment>
<dbReference type="SMART" id="SM00822">
    <property type="entry name" value="PKS_KR"/>
    <property type="match status" value="1"/>
</dbReference>
<evidence type="ECO:0000256" key="2">
    <source>
        <dbReference type="ARBA" id="ARBA00023002"/>
    </source>
</evidence>
<name>A0A679J724_9HYPH</name>
<dbReference type="InterPro" id="IPR002347">
    <property type="entry name" value="SDR_fam"/>
</dbReference>
<comment type="catalytic activity">
    <reaction evidence="5">
        <text>a (3R)-hydroxyacyl-[ACP] + NADP(+) = a 3-oxoacyl-[ACP] + NADPH + H(+)</text>
        <dbReference type="Rhea" id="RHEA:17397"/>
        <dbReference type="Rhea" id="RHEA-COMP:9916"/>
        <dbReference type="Rhea" id="RHEA-COMP:9945"/>
        <dbReference type="ChEBI" id="CHEBI:15378"/>
        <dbReference type="ChEBI" id="CHEBI:57783"/>
        <dbReference type="ChEBI" id="CHEBI:58349"/>
        <dbReference type="ChEBI" id="CHEBI:78776"/>
        <dbReference type="ChEBI" id="CHEBI:78827"/>
        <dbReference type="EC" id="1.1.1.100"/>
    </reaction>
</comment>
<dbReference type="Gene3D" id="3.40.50.720">
    <property type="entry name" value="NAD(P)-binding Rossmann-like Domain"/>
    <property type="match status" value="1"/>
</dbReference>
<dbReference type="UniPathway" id="UPA00094"/>
<dbReference type="InterPro" id="IPR011284">
    <property type="entry name" value="3oxo_ACP_reduc"/>
</dbReference>
<keyword evidence="2 5" id="KW-0560">Oxidoreductase</keyword>
<gene>
    <name evidence="7" type="primary">fabG_5</name>
    <name evidence="7" type="ORF">MBUL_02627</name>
</gene>
<dbReference type="GO" id="GO:0004316">
    <property type="term" value="F:3-oxoacyl-[acyl-carrier-protein] reductase (NADPH) activity"/>
    <property type="evidence" value="ECO:0007669"/>
    <property type="project" value="UniProtKB-UniRule"/>
</dbReference>
<reference evidence="7" key="1">
    <citation type="submission" date="2019-12" db="EMBL/GenBank/DDBJ databases">
        <authorList>
            <person name="Cremers G."/>
        </authorList>
    </citation>
    <scope>NUCLEOTIDE SEQUENCE</scope>
    <source>
        <strain evidence="7">Mbul1</strain>
    </source>
</reference>
<dbReference type="GO" id="GO:0051287">
    <property type="term" value="F:NAD binding"/>
    <property type="evidence" value="ECO:0007669"/>
    <property type="project" value="UniProtKB-UniRule"/>
</dbReference>
<evidence type="ECO:0000256" key="4">
    <source>
        <dbReference type="PIRSR" id="PIRSR611284-2"/>
    </source>
</evidence>
<dbReference type="NCBIfam" id="TIGR01830">
    <property type="entry name" value="3oxo_ACP_reduc"/>
    <property type="match status" value="1"/>
</dbReference>
<dbReference type="InterPro" id="IPR057326">
    <property type="entry name" value="KR_dom"/>
</dbReference>
<evidence type="ECO:0000313" key="7">
    <source>
        <dbReference type="EMBL" id="CAA2104279.1"/>
    </source>
</evidence>
<feature type="binding site" evidence="4">
    <location>
        <begin position="153"/>
        <end position="157"/>
    </location>
    <ligand>
        <name>NADP(+)</name>
        <dbReference type="ChEBI" id="CHEBI:58349"/>
    </ligand>
</feature>
<dbReference type="CDD" id="cd05333">
    <property type="entry name" value="BKR_SDR_c"/>
    <property type="match status" value="1"/>
</dbReference>
<dbReference type="NCBIfam" id="NF009466">
    <property type="entry name" value="PRK12826.1-2"/>
    <property type="match status" value="1"/>
</dbReference>
<keyword evidence="4 5" id="KW-0521">NADP</keyword>
<dbReference type="SUPFAM" id="SSF51735">
    <property type="entry name" value="NAD(P)-binding Rossmann-fold domains"/>
    <property type="match status" value="1"/>
</dbReference>
<evidence type="ECO:0000256" key="5">
    <source>
        <dbReference type="RuleBase" id="RU366074"/>
    </source>
</evidence>
<keyword evidence="5" id="KW-0275">Fatty acid biosynthesis</keyword>
<protein>
    <recommendedName>
        <fullName evidence="5">3-oxoacyl-[acyl-carrier-protein] reductase</fullName>
        <ecNumber evidence="5">1.1.1.100</ecNumber>
    </recommendedName>
</protein>
<dbReference type="InterPro" id="IPR020904">
    <property type="entry name" value="Sc_DH/Rdtase_CS"/>
</dbReference>
<feature type="binding site" evidence="4">
    <location>
        <position position="38"/>
    </location>
    <ligand>
        <name>NADP(+)</name>
        <dbReference type="ChEBI" id="CHEBI:58349"/>
    </ligand>
</feature>
<dbReference type="AlphaFoldDB" id="A0A679J724"/>
<dbReference type="EC" id="1.1.1.100" evidence="5"/>
<dbReference type="EMBL" id="LR743504">
    <property type="protein sequence ID" value="CAA2104279.1"/>
    <property type="molecule type" value="Genomic_DNA"/>
</dbReference>